<proteinExistence type="predicted"/>
<reference evidence="1" key="1">
    <citation type="journal article" date="2023" name="IMA Fungus">
        <title>Comparative genomic study of the Penicillium genus elucidates a diverse pangenome and 15 lateral gene transfer events.</title>
        <authorList>
            <person name="Petersen C."/>
            <person name="Sorensen T."/>
            <person name="Nielsen M.R."/>
            <person name="Sondergaard T.E."/>
            <person name="Sorensen J.L."/>
            <person name="Fitzpatrick D.A."/>
            <person name="Frisvad J.C."/>
            <person name="Nielsen K.L."/>
        </authorList>
    </citation>
    <scope>NUCLEOTIDE SEQUENCE</scope>
    <source>
        <strain evidence="1">IBT 12815</strain>
    </source>
</reference>
<gene>
    <name evidence="1" type="ORF">N7537_011336</name>
</gene>
<protein>
    <submittedName>
        <fullName evidence="1">Kinase-like protein</fullName>
    </submittedName>
</protein>
<accession>A0AAD6GSN8</accession>
<dbReference type="GeneID" id="81592632"/>
<keyword evidence="1" id="KW-0808">Transferase</keyword>
<sequence>MELVERKIIDPLEEKATIQKGAGVLNYFTTLRHISPGPLSGGACRSLLFPETEDLGYELVLCQLDIALRKILWEEDGSLCLLDWASVGYYPRLFEFCMQWIIEGKDGSFNSLLLEYLLPADPKGLNASPQKHPLLSLLRT</sequence>
<dbReference type="AlphaFoldDB" id="A0AAD6GSN8"/>
<reference evidence="1" key="2">
    <citation type="submission" date="2023-01" db="EMBL/GenBank/DDBJ databases">
        <authorList>
            <person name="Petersen C."/>
        </authorList>
    </citation>
    <scope>NUCLEOTIDE SEQUENCE</scope>
    <source>
        <strain evidence="1">IBT 12815</strain>
    </source>
</reference>
<dbReference type="EMBL" id="JAQJAE010000006">
    <property type="protein sequence ID" value="KAJ5588658.1"/>
    <property type="molecule type" value="Genomic_DNA"/>
</dbReference>
<evidence type="ECO:0000313" key="1">
    <source>
        <dbReference type="EMBL" id="KAJ5588658.1"/>
    </source>
</evidence>
<dbReference type="GO" id="GO:0016301">
    <property type="term" value="F:kinase activity"/>
    <property type="evidence" value="ECO:0007669"/>
    <property type="project" value="UniProtKB-KW"/>
</dbReference>
<evidence type="ECO:0000313" key="2">
    <source>
        <dbReference type="Proteomes" id="UP001213799"/>
    </source>
</evidence>
<organism evidence="1 2">
    <name type="scientific">Penicillium hordei</name>
    <dbReference type="NCBI Taxonomy" id="40994"/>
    <lineage>
        <taxon>Eukaryota</taxon>
        <taxon>Fungi</taxon>
        <taxon>Dikarya</taxon>
        <taxon>Ascomycota</taxon>
        <taxon>Pezizomycotina</taxon>
        <taxon>Eurotiomycetes</taxon>
        <taxon>Eurotiomycetidae</taxon>
        <taxon>Eurotiales</taxon>
        <taxon>Aspergillaceae</taxon>
        <taxon>Penicillium</taxon>
    </lineage>
</organism>
<dbReference type="Proteomes" id="UP001213799">
    <property type="component" value="Unassembled WGS sequence"/>
</dbReference>
<keyword evidence="2" id="KW-1185">Reference proteome</keyword>
<keyword evidence="1" id="KW-0418">Kinase</keyword>
<dbReference type="RefSeq" id="XP_056747677.1">
    <property type="nucleotide sequence ID" value="XM_056902390.1"/>
</dbReference>
<name>A0AAD6GSN8_9EURO</name>
<comment type="caution">
    <text evidence="1">The sequence shown here is derived from an EMBL/GenBank/DDBJ whole genome shotgun (WGS) entry which is preliminary data.</text>
</comment>